<feature type="transmembrane region" description="Helical" evidence="1">
    <location>
        <begin position="6"/>
        <end position="27"/>
    </location>
</feature>
<name>A0A8S5P4F9_9CAUD</name>
<protein>
    <submittedName>
        <fullName evidence="2">YvrJ protein family protein</fullName>
    </submittedName>
</protein>
<organism evidence="2">
    <name type="scientific">Podoviridae sp. ctQZJ2</name>
    <dbReference type="NCBI Taxonomy" id="2825248"/>
    <lineage>
        <taxon>Viruses</taxon>
        <taxon>Duplodnaviria</taxon>
        <taxon>Heunggongvirae</taxon>
        <taxon>Uroviricota</taxon>
        <taxon>Caudoviricetes</taxon>
    </lineage>
</organism>
<evidence type="ECO:0000313" key="2">
    <source>
        <dbReference type="EMBL" id="DAE01950.1"/>
    </source>
</evidence>
<keyword evidence="1" id="KW-1133">Transmembrane helix</keyword>
<dbReference type="EMBL" id="BK015337">
    <property type="protein sequence ID" value="DAE01950.1"/>
    <property type="molecule type" value="Genomic_DNA"/>
</dbReference>
<proteinExistence type="predicted"/>
<reference evidence="2" key="1">
    <citation type="journal article" date="2021" name="Proc. Natl. Acad. Sci. U.S.A.">
        <title>A Catalog of Tens of Thousands of Viruses from Human Metagenomes Reveals Hidden Associations with Chronic Diseases.</title>
        <authorList>
            <person name="Tisza M.J."/>
            <person name="Buck C.B."/>
        </authorList>
    </citation>
    <scope>NUCLEOTIDE SEQUENCE</scope>
    <source>
        <strain evidence="2">CtQZJ2</strain>
    </source>
</reference>
<keyword evidence="1" id="KW-0812">Transmembrane</keyword>
<keyword evidence="1" id="KW-0472">Membrane</keyword>
<sequence length="66" mass="7186">MMNDVLAAISTVGFPAVMCGAMCYYIYKVQTPLIEAINKNSEAITKMASALEVEKHGETENAESKE</sequence>
<evidence type="ECO:0000256" key="1">
    <source>
        <dbReference type="SAM" id="Phobius"/>
    </source>
</evidence>
<accession>A0A8S5P4F9</accession>